<dbReference type="AlphaFoldDB" id="W2THG4"/>
<dbReference type="SUPFAM" id="SSF55486">
    <property type="entry name" value="Metalloproteases ('zincins'), catalytic domain"/>
    <property type="match status" value="1"/>
</dbReference>
<evidence type="ECO:0000256" key="1">
    <source>
        <dbReference type="ARBA" id="ARBA00007357"/>
    </source>
</evidence>
<dbReference type="GO" id="GO:0016485">
    <property type="term" value="P:protein processing"/>
    <property type="evidence" value="ECO:0007669"/>
    <property type="project" value="TreeGrafter"/>
</dbReference>
<evidence type="ECO:0000256" key="2">
    <source>
        <dbReference type="SAM" id="MobiDB-lite"/>
    </source>
</evidence>
<dbReference type="PANTHER" id="PTHR11733">
    <property type="entry name" value="ZINC METALLOPROTEASE FAMILY M13 NEPRILYSIN-RELATED"/>
    <property type="match status" value="1"/>
</dbReference>
<evidence type="ECO:0000313" key="4">
    <source>
        <dbReference type="EMBL" id="ETN81248.1"/>
    </source>
</evidence>
<evidence type="ECO:0000313" key="5">
    <source>
        <dbReference type="Proteomes" id="UP000053676"/>
    </source>
</evidence>
<dbReference type="PANTHER" id="PTHR11733:SF7">
    <property type="entry name" value="NEPRILYSIN METALLOPEPTIDASE FAMILY-RELATED"/>
    <property type="match status" value="1"/>
</dbReference>
<sequence length="326" mass="37683">MKEVYKSCMSSDDDWKSDGGAIKFVLARIENYGYFPLIDGNEREADIDRTHLLAYFNKNKTVVTSILPVVGLNYKANISQFSTAYNFPYSEPNVITYGNSTSVDRGFEELLFKVALKVCREFRAKCNESSIHQSVNEILPFVTTVNELEPYFSPKDKERWLHLSELNEKLSSVNWTKYFIMTAPPDTHSYFLADPLVHVPSIEYMEQLNEILQNTPKRILANFVILHYILSWAKYLDDDYRTPLKATEKMIEGFIREILAVFKEGMKENKWMTNEQKKSAILKAERMKIYAAYEDVHLNDSELDNRHKDATHRTATSKVSRGAGPI</sequence>
<dbReference type="Gene3D" id="1.10.1380.10">
    <property type="entry name" value="Neutral endopeptidase , domain2"/>
    <property type="match status" value="1"/>
</dbReference>
<protein>
    <recommendedName>
        <fullName evidence="3">Peptidase M13 N-terminal domain-containing protein</fullName>
    </recommendedName>
</protein>
<organism evidence="4 5">
    <name type="scientific">Necator americanus</name>
    <name type="common">Human hookworm</name>
    <dbReference type="NCBI Taxonomy" id="51031"/>
    <lineage>
        <taxon>Eukaryota</taxon>
        <taxon>Metazoa</taxon>
        <taxon>Ecdysozoa</taxon>
        <taxon>Nematoda</taxon>
        <taxon>Chromadorea</taxon>
        <taxon>Rhabditida</taxon>
        <taxon>Rhabditina</taxon>
        <taxon>Rhabditomorpha</taxon>
        <taxon>Strongyloidea</taxon>
        <taxon>Ancylostomatidae</taxon>
        <taxon>Bunostominae</taxon>
        <taxon>Necator</taxon>
    </lineage>
</organism>
<keyword evidence="5" id="KW-1185">Reference proteome</keyword>
<accession>W2THG4</accession>
<gene>
    <name evidence="4" type="ORF">NECAME_08656</name>
</gene>
<dbReference type="KEGG" id="nai:NECAME_08656"/>
<dbReference type="PROSITE" id="PS51885">
    <property type="entry name" value="NEPRILYSIN"/>
    <property type="match status" value="1"/>
</dbReference>
<feature type="region of interest" description="Disordered" evidence="2">
    <location>
        <begin position="304"/>
        <end position="326"/>
    </location>
</feature>
<dbReference type="InterPro" id="IPR042089">
    <property type="entry name" value="Peptidase_M13_dom_2"/>
</dbReference>
<feature type="domain" description="Peptidase M13 N-terminal" evidence="3">
    <location>
        <begin position="1"/>
        <end position="247"/>
    </location>
</feature>
<dbReference type="Proteomes" id="UP000053676">
    <property type="component" value="Unassembled WGS sequence"/>
</dbReference>
<dbReference type="GO" id="GO:0005886">
    <property type="term" value="C:plasma membrane"/>
    <property type="evidence" value="ECO:0007669"/>
    <property type="project" value="TreeGrafter"/>
</dbReference>
<comment type="similarity">
    <text evidence="1">Belongs to the peptidase M13 family.</text>
</comment>
<dbReference type="OrthoDB" id="5828345at2759"/>
<dbReference type="EMBL" id="KI658800">
    <property type="protein sequence ID" value="ETN81248.1"/>
    <property type="molecule type" value="Genomic_DNA"/>
</dbReference>
<evidence type="ECO:0000259" key="3">
    <source>
        <dbReference type="Pfam" id="PF05649"/>
    </source>
</evidence>
<dbReference type="Pfam" id="PF05649">
    <property type="entry name" value="Peptidase_M13_N"/>
    <property type="match status" value="1"/>
</dbReference>
<dbReference type="GO" id="GO:0004222">
    <property type="term" value="F:metalloendopeptidase activity"/>
    <property type="evidence" value="ECO:0007669"/>
    <property type="project" value="InterPro"/>
</dbReference>
<dbReference type="InterPro" id="IPR008753">
    <property type="entry name" value="Peptidase_M13_N"/>
</dbReference>
<dbReference type="InterPro" id="IPR000718">
    <property type="entry name" value="Peptidase_M13"/>
</dbReference>
<reference evidence="5" key="1">
    <citation type="journal article" date="2014" name="Nat. Genet.">
        <title>Genome of the human hookworm Necator americanus.</title>
        <authorList>
            <person name="Tang Y.T."/>
            <person name="Gao X."/>
            <person name="Rosa B.A."/>
            <person name="Abubucker S."/>
            <person name="Hallsworth-Pepin K."/>
            <person name="Martin J."/>
            <person name="Tyagi R."/>
            <person name="Heizer E."/>
            <person name="Zhang X."/>
            <person name="Bhonagiri-Palsikar V."/>
            <person name="Minx P."/>
            <person name="Warren W.C."/>
            <person name="Wang Q."/>
            <person name="Zhan B."/>
            <person name="Hotez P.J."/>
            <person name="Sternberg P.W."/>
            <person name="Dougall A."/>
            <person name="Gaze S.T."/>
            <person name="Mulvenna J."/>
            <person name="Sotillo J."/>
            <person name="Ranganathan S."/>
            <person name="Rabelo E.M."/>
            <person name="Wilson R.K."/>
            <person name="Felgner P.L."/>
            <person name="Bethony J."/>
            <person name="Hawdon J.M."/>
            <person name="Gasser R.B."/>
            <person name="Loukas A."/>
            <person name="Mitreva M."/>
        </authorList>
    </citation>
    <scope>NUCLEOTIDE SEQUENCE [LARGE SCALE GENOMIC DNA]</scope>
</reference>
<name>W2THG4_NECAM</name>
<proteinExistence type="inferred from homology"/>